<gene>
    <name evidence="4" type="ORF">BDA99DRAFT_581444</name>
</gene>
<evidence type="ECO:0000256" key="1">
    <source>
        <dbReference type="ARBA" id="ARBA00006432"/>
    </source>
</evidence>
<reference evidence="4" key="2">
    <citation type="submission" date="2023-02" db="EMBL/GenBank/DDBJ databases">
        <authorList>
            <consortium name="DOE Joint Genome Institute"/>
            <person name="Mondo S.J."/>
            <person name="Chang Y."/>
            <person name="Wang Y."/>
            <person name="Ahrendt S."/>
            <person name="Andreopoulos W."/>
            <person name="Barry K."/>
            <person name="Beard J."/>
            <person name="Benny G.L."/>
            <person name="Blankenship S."/>
            <person name="Bonito G."/>
            <person name="Cuomo C."/>
            <person name="Desiro A."/>
            <person name="Gervers K.A."/>
            <person name="Hundley H."/>
            <person name="Kuo A."/>
            <person name="LaButti K."/>
            <person name="Lang B.F."/>
            <person name="Lipzen A."/>
            <person name="O'Donnell K."/>
            <person name="Pangilinan J."/>
            <person name="Reynolds N."/>
            <person name="Sandor L."/>
            <person name="Smith M.W."/>
            <person name="Tsang A."/>
            <person name="Grigoriev I.V."/>
            <person name="Stajich J.E."/>
            <person name="Spatafora J.W."/>
        </authorList>
    </citation>
    <scope>NUCLEOTIDE SEQUENCE</scope>
    <source>
        <strain evidence="4">RSA 2281</strain>
    </source>
</reference>
<dbReference type="EMBL" id="JAIXMP010000014">
    <property type="protein sequence ID" value="KAI9262215.1"/>
    <property type="molecule type" value="Genomic_DNA"/>
</dbReference>
<sequence>MVVFTSRFQPVEEPQSGLQDKHHFGKGDVMLIYGPNDYKYTVPLMAAVAAGGATSPANPNYTPRELVHQLKLTQAKVMIAHADNIDRALEAAQEVGLSKESIYVFGYKKLQGCLPFLALMGSRRAELVHLTPEESTTLPAYLCFSSGTTGPSKGVITTHANMNVNLLQYCASDGPFIDGKKDCTFATLPFFHVFALTNILHLAFYVGTPVYVMKRFHLENVCKLIESKKISFGYMVPPILLQIVKEPVAQKYDLSSIQWIQCAAAPLAPELLTALKIRLPTCAIKQAYGLTETSPVATSEIPNDTRPGSVGYLLPNMTAKLVNEDGKEVGYDERGEIWLKGPNVMKGYIRNPEATAAAIDKDGYFHTGDVGVVDKEERFYIVDRLKELIKYKGFQVPPAELEALLLKSPDVADAAVIGVYDPEQATEVPTAYIKVTPQVPQTKETSDRIKKFIADQVVPYKQLRGLVFLDVIPKSESGKILRRVLRDEANKAVKEKIAAQAENGARL</sequence>
<dbReference type="InterPro" id="IPR045851">
    <property type="entry name" value="AMP-bd_C_sf"/>
</dbReference>
<dbReference type="SUPFAM" id="SSF56801">
    <property type="entry name" value="Acetyl-CoA synthetase-like"/>
    <property type="match status" value="1"/>
</dbReference>
<dbReference type="AlphaFoldDB" id="A0AAD5JZP3"/>
<evidence type="ECO:0000313" key="4">
    <source>
        <dbReference type="EMBL" id="KAI9262215.1"/>
    </source>
</evidence>
<dbReference type="GO" id="GO:0016405">
    <property type="term" value="F:CoA-ligase activity"/>
    <property type="evidence" value="ECO:0007669"/>
    <property type="project" value="TreeGrafter"/>
</dbReference>
<reference evidence="4" key="1">
    <citation type="journal article" date="2022" name="IScience">
        <title>Evolution of zygomycete secretomes and the origins of terrestrial fungal ecologies.</title>
        <authorList>
            <person name="Chang Y."/>
            <person name="Wang Y."/>
            <person name="Mondo S."/>
            <person name="Ahrendt S."/>
            <person name="Andreopoulos W."/>
            <person name="Barry K."/>
            <person name="Beard J."/>
            <person name="Benny G.L."/>
            <person name="Blankenship S."/>
            <person name="Bonito G."/>
            <person name="Cuomo C."/>
            <person name="Desiro A."/>
            <person name="Gervers K.A."/>
            <person name="Hundley H."/>
            <person name="Kuo A."/>
            <person name="LaButti K."/>
            <person name="Lang B.F."/>
            <person name="Lipzen A."/>
            <person name="O'Donnell K."/>
            <person name="Pangilinan J."/>
            <person name="Reynolds N."/>
            <person name="Sandor L."/>
            <person name="Smith M.E."/>
            <person name="Tsang A."/>
            <person name="Grigoriev I.V."/>
            <person name="Stajich J.E."/>
            <person name="Spatafora J.W."/>
        </authorList>
    </citation>
    <scope>NUCLEOTIDE SEQUENCE</scope>
    <source>
        <strain evidence="4">RSA 2281</strain>
    </source>
</reference>
<dbReference type="PROSITE" id="PS00455">
    <property type="entry name" value="AMP_BINDING"/>
    <property type="match status" value="1"/>
</dbReference>
<dbReference type="GO" id="GO:0003700">
    <property type="term" value="F:DNA-binding transcription factor activity"/>
    <property type="evidence" value="ECO:0007669"/>
    <property type="project" value="InterPro"/>
</dbReference>
<dbReference type="Proteomes" id="UP001209540">
    <property type="component" value="Unassembled WGS sequence"/>
</dbReference>
<name>A0AAD5JZP3_9FUNG</name>
<dbReference type="InterPro" id="IPR000873">
    <property type="entry name" value="AMP-dep_synth/lig_dom"/>
</dbReference>
<dbReference type="PANTHER" id="PTHR24096:SF149">
    <property type="entry name" value="AMP-BINDING DOMAIN-CONTAINING PROTEIN-RELATED"/>
    <property type="match status" value="1"/>
</dbReference>
<comment type="similarity">
    <text evidence="1">Belongs to the ATP-dependent AMP-binding enzyme family.</text>
</comment>
<accession>A0AAD5JZP3</accession>
<comment type="caution">
    <text evidence="4">The sequence shown here is derived from an EMBL/GenBank/DDBJ whole genome shotgun (WGS) entry which is preliminary data.</text>
</comment>
<dbReference type="PROSITE" id="PS01124">
    <property type="entry name" value="HTH_ARAC_FAMILY_2"/>
    <property type="match status" value="1"/>
</dbReference>
<dbReference type="GO" id="GO:0043565">
    <property type="term" value="F:sequence-specific DNA binding"/>
    <property type="evidence" value="ECO:0007669"/>
    <property type="project" value="InterPro"/>
</dbReference>
<dbReference type="InterPro" id="IPR018060">
    <property type="entry name" value="HTH_AraC"/>
</dbReference>
<dbReference type="Gene3D" id="3.40.50.12780">
    <property type="entry name" value="N-terminal domain of ligase-like"/>
    <property type="match status" value="1"/>
</dbReference>
<evidence type="ECO:0000313" key="5">
    <source>
        <dbReference type="Proteomes" id="UP001209540"/>
    </source>
</evidence>
<protein>
    <recommendedName>
        <fullName evidence="3">HTH araC/xylS-type domain-containing protein</fullName>
    </recommendedName>
</protein>
<dbReference type="Pfam" id="PF13193">
    <property type="entry name" value="AMP-binding_C"/>
    <property type="match status" value="1"/>
</dbReference>
<keyword evidence="5" id="KW-1185">Reference proteome</keyword>
<feature type="domain" description="HTH araC/xylS-type" evidence="3">
    <location>
        <begin position="62"/>
        <end position="115"/>
    </location>
</feature>
<dbReference type="CDD" id="cd05911">
    <property type="entry name" value="Firefly_Luc_like"/>
    <property type="match status" value="1"/>
</dbReference>
<dbReference type="Pfam" id="PF00501">
    <property type="entry name" value="AMP-binding"/>
    <property type="match status" value="1"/>
</dbReference>
<keyword evidence="2" id="KW-0436">Ligase</keyword>
<dbReference type="InterPro" id="IPR025110">
    <property type="entry name" value="AMP-bd_C"/>
</dbReference>
<dbReference type="InterPro" id="IPR020845">
    <property type="entry name" value="AMP-binding_CS"/>
</dbReference>
<proteinExistence type="inferred from homology"/>
<dbReference type="Gene3D" id="3.30.300.30">
    <property type="match status" value="1"/>
</dbReference>
<evidence type="ECO:0000256" key="2">
    <source>
        <dbReference type="ARBA" id="ARBA00022598"/>
    </source>
</evidence>
<evidence type="ECO:0000259" key="3">
    <source>
        <dbReference type="PROSITE" id="PS01124"/>
    </source>
</evidence>
<dbReference type="InterPro" id="IPR042099">
    <property type="entry name" value="ANL_N_sf"/>
</dbReference>
<organism evidence="4 5">
    <name type="scientific">Phascolomyces articulosus</name>
    <dbReference type="NCBI Taxonomy" id="60185"/>
    <lineage>
        <taxon>Eukaryota</taxon>
        <taxon>Fungi</taxon>
        <taxon>Fungi incertae sedis</taxon>
        <taxon>Mucoromycota</taxon>
        <taxon>Mucoromycotina</taxon>
        <taxon>Mucoromycetes</taxon>
        <taxon>Mucorales</taxon>
        <taxon>Lichtheimiaceae</taxon>
        <taxon>Phascolomyces</taxon>
    </lineage>
</organism>
<dbReference type="PANTHER" id="PTHR24096">
    <property type="entry name" value="LONG-CHAIN-FATTY-ACID--COA LIGASE"/>
    <property type="match status" value="1"/>
</dbReference>